<protein>
    <recommendedName>
        <fullName evidence="3">HEAT repeat protein</fullName>
    </recommendedName>
</protein>
<reference evidence="1 2" key="1">
    <citation type="submission" date="2018-03" db="EMBL/GenBank/DDBJ databases">
        <title>Genomic Encyclopedia of Archaeal and Bacterial Type Strains, Phase II (KMG-II): from individual species to whole genera.</title>
        <authorList>
            <person name="Goeker M."/>
        </authorList>
    </citation>
    <scope>NUCLEOTIDE SEQUENCE [LARGE SCALE GENOMIC DNA]</scope>
    <source>
        <strain evidence="1 2">DSM 45312</strain>
    </source>
</reference>
<dbReference type="Proteomes" id="UP000240542">
    <property type="component" value="Unassembled WGS sequence"/>
</dbReference>
<organism evidence="1 2">
    <name type="scientific">Murinocardiopsis flavida</name>
    <dbReference type="NCBI Taxonomy" id="645275"/>
    <lineage>
        <taxon>Bacteria</taxon>
        <taxon>Bacillati</taxon>
        <taxon>Actinomycetota</taxon>
        <taxon>Actinomycetes</taxon>
        <taxon>Streptosporangiales</taxon>
        <taxon>Nocardiopsidaceae</taxon>
        <taxon>Murinocardiopsis</taxon>
    </lineage>
</organism>
<accession>A0A2P8D557</accession>
<evidence type="ECO:0008006" key="3">
    <source>
        <dbReference type="Google" id="ProtNLM"/>
    </source>
</evidence>
<proteinExistence type="predicted"/>
<comment type="caution">
    <text evidence="1">The sequence shown here is derived from an EMBL/GenBank/DDBJ whole genome shotgun (WGS) entry which is preliminary data.</text>
</comment>
<dbReference type="EMBL" id="PYGA01000018">
    <property type="protein sequence ID" value="PSK92329.1"/>
    <property type="molecule type" value="Genomic_DNA"/>
</dbReference>
<gene>
    <name evidence="1" type="ORF">CLV63_11888</name>
</gene>
<dbReference type="RefSeq" id="WP_146165638.1">
    <property type="nucleotide sequence ID" value="NZ_PYGA01000018.1"/>
</dbReference>
<name>A0A2P8D557_9ACTN</name>
<dbReference type="OrthoDB" id="292843at2"/>
<evidence type="ECO:0000313" key="2">
    <source>
        <dbReference type="Proteomes" id="UP000240542"/>
    </source>
</evidence>
<sequence length="426" mass="45272">MSNGPVQGADDIDWAALAPDRGAEIPELLRALADPARAVDAVRDLHEILVFPSAGNPAAPKAVDFLVDIARAASPADAWPVLNLLHELAVSAAADHLPQRRDVALWRDEVAWADGSDDDAVRAQYAEWLADAPDEQQYRRMRHRADAVAPDGGPALLRSELDTYDAIKARIDDLLPLLRGAVNRRGLDSAAEWTAYLLAWFPEEAAKITGAITAAVADVNPGGWPDPLGAEVFALGMLADPDDITTTIYLGQQLLSRGPDKALAAAVGLGLIHGEGAPQQCVDVIEEKAESLDETFGVAWPSSAGSEPAELGRLALGALGERSRRVRISTLPDGFEATAGVGEAPLVGDALALAFGPRREQHKPAAADAFDGYDGDRQEVLWAIAGLPEEQWESADIPADLEVWGLPSEYEAFLEFTGAVDADDEG</sequence>
<dbReference type="AlphaFoldDB" id="A0A2P8D557"/>
<keyword evidence="2" id="KW-1185">Reference proteome</keyword>
<evidence type="ECO:0000313" key="1">
    <source>
        <dbReference type="EMBL" id="PSK92329.1"/>
    </source>
</evidence>